<protein>
    <submittedName>
        <fullName evidence="3">Uncharacterized protein</fullName>
    </submittedName>
</protein>
<evidence type="ECO:0000313" key="4">
    <source>
        <dbReference type="Proteomes" id="UP000694892"/>
    </source>
</evidence>
<organism evidence="3 4">
    <name type="scientific">Xenopus laevis</name>
    <name type="common">African clawed frog</name>
    <dbReference type="NCBI Taxonomy" id="8355"/>
    <lineage>
        <taxon>Eukaryota</taxon>
        <taxon>Metazoa</taxon>
        <taxon>Chordata</taxon>
        <taxon>Craniata</taxon>
        <taxon>Vertebrata</taxon>
        <taxon>Euteleostomi</taxon>
        <taxon>Amphibia</taxon>
        <taxon>Batrachia</taxon>
        <taxon>Anura</taxon>
        <taxon>Pipoidea</taxon>
        <taxon>Pipidae</taxon>
        <taxon>Xenopodinae</taxon>
        <taxon>Xenopus</taxon>
        <taxon>Xenopus</taxon>
    </lineage>
</organism>
<evidence type="ECO:0000256" key="2">
    <source>
        <dbReference type="SAM" id="SignalP"/>
    </source>
</evidence>
<dbReference type="EMBL" id="CM004479">
    <property type="protein sequence ID" value="OCT71018.1"/>
    <property type="molecule type" value="Genomic_DNA"/>
</dbReference>
<sequence length="150" mass="16352">MARGSLLLLPLLLLLLSPLTRALEETLMDSTTATAELGWTVRPTSGAEPDARTPRNSLQPPAVPLAPSQTLPLTQSLGPLWHKKRICEKRGIKICQTKHPPPLASDLGRKGGIESPNQIKKDQVSHRLLRLSLVYGGRVWPPLGPQPLCL</sequence>
<feature type="signal peptide" evidence="2">
    <location>
        <begin position="1"/>
        <end position="22"/>
    </location>
</feature>
<dbReference type="Proteomes" id="UP000694892">
    <property type="component" value="Chromosome 7S"/>
</dbReference>
<gene>
    <name evidence="3" type="ORF">XELAEV_18037927mg</name>
</gene>
<proteinExistence type="predicted"/>
<keyword evidence="2" id="KW-0732">Signal</keyword>
<evidence type="ECO:0000313" key="3">
    <source>
        <dbReference type="EMBL" id="OCT71018.1"/>
    </source>
</evidence>
<dbReference type="AlphaFoldDB" id="A0A974CD54"/>
<name>A0A974CD54_XENLA</name>
<feature type="chain" id="PRO_5037264007" evidence="2">
    <location>
        <begin position="23"/>
        <end position="150"/>
    </location>
</feature>
<reference evidence="4" key="1">
    <citation type="journal article" date="2016" name="Nature">
        <title>Genome evolution in the allotetraploid frog Xenopus laevis.</title>
        <authorList>
            <person name="Session A.M."/>
            <person name="Uno Y."/>
            <person name="Kwon T."/>
            <person name="Chapman J.A."/>
            <person name="Toyoda A."/>
            <person name="Takahashi S."/>
            <person name="Fukui A."/>
            <person name="Hikosaka A."/>
            <person name="Suzuki A."/>
            <person name="Kondo M."/>
            <person name="van Heeringen S.J."/>
            <person name="Quigley I."/>
            <person name="Heinz S."/>
            <person name="Ogino H."/>
            <person name="Ochi H."/>
            <person name="Hellsten U."/>
            <person name="Lyons J.B."/>
            <person name="Simakov O."/>
            <person name="Putnam N."/>
            <person name="Stites J."/>
            <person name="Kuroki Y."/>
            <person name="Tanaka T."/>
            <person name="Michiue T."/>
            <person name="Watanabe M."/>
            <person name="Bogdanovic O."/>
            <person name="Lister R."/>
            <person name="Georgiou G."/>
            <person name="Paranjpe S.S."/>
            <person name="van Kruijsbergen I."/>
            <person name="Shu S."/>
            <person name="Carlson J."/>
            <person name="Kinoshita T."/>
            <person name="Ohta Y."/>
            <person name="Mawaribuchi S."/>
            <person name="Jenkins J."/>
            <person name="Grimwood J."/>
            <person name="Schmutz J."/>
            <person name="Mitros T."/>
            <person name="Mozaffari S.V."/>
            <person name="Suzuki Y."/>
            <person name="Haramoto Y."/>
            <person name="Yamamoto T.S."/>
            <person name="Takagi C."/>
            <person name="Heald R."/>
            <person name="Miller K."/>
            <person name="Haudenschild C."/>
            <person name="Kitzman J."/>
            <person name="Nakayama T."/>
            <person name="Izutsu Y."/>
            <person name="Robert J."/>
            <person name="Fortriede J."/>
            <person name="Burns K."/>
            <person name="Lotay V."/>
            <person name="Karimi K."/>
            <person name="Yasuoka Y."/>
            <person name="Dichmann D.S."/>
            <person name="Flajnik M.F."/>
            <person name="Houston D.W."/>
            <person name="Shendure J."/>
            <person name="DuPasquier L."/>
            <person name="Vize P.D."/>
            <person name="Zorn A.M."/>
            <person name="Ito M."/>
            <person name="Marcotte E.M."/>
            <person name="Wallingford J.B."/>
            <person name="Ito Y."/>
            <person name="Asashima M."/>
            <person name="Ueno N."/>
            <person name="Matsuda Y."/>
            <person name="Veenstra G.J."/>
            <person name="Fujiyama A."/>
            <person name="Harland R.M."/>
            <person name="Taira M."/>
            <person name="Rokhsar D.S."/>
        </authorList>
    </citation>
    <scope>NUCLEOTIDE SEQUENCE [LARGE SCALE GENOMIC DNA]</scope>
    <source>
        <strain evidence="4">J</strain>
    </source>
</reference>
<evidence type="ECO:0000256" key="1">
    <source>
        <dbReference type="SAM" id="MobiDB-lite"/>
    </source>
</evidence>
<accession>A0A974CD54</accession>
<feature type="region of interest" description="Disordered" evidence="1">
    <location>
        <begin position="38"/>
        <end position="57"/>
    </location>
</feature>